<dbReference type="RefSeq" id="WP_069792630.1">
    <property type="nucleotide sequence ID" value="NZ_CP068712.1"/>
</dbReference>
<dbReference type="PANTHER" id="PTHR43861:SF3">
    <property type="entry name" value="PUTATIVE (AFU_ORTHOLOGUE AFUA_2G14390)-RELATED"/>
    <property type="match status" value="1"/>
</dbReference>
<dbReference type="PANTHER" id="PTHR43861">
    <property type="entry name" value="TRANS-ACONITATE 2-METHYLTRANSFERASE-RELATED"/>
    <property type="match status" value="1"/>
</dbReference>
<evidence type="ECO:0000256" key="1">
    <source>
        <dbReference type="ARBA" id="ARBA00022679"/>
    </source>
</evidence>
<gene>
    <name evidence="3" type="ORF">BU112_07600</name>
</gene>
<dbReference type="CDD" id="cd02440">
    <property type="entry name" value="AdoMet_MTases"/>
    <property type="match status" value="1"/>
</dbReference>
<dbReference type="GO" id="GO:0008168">
    <property type="term" value="F:methyltransferase activity"/>
    <property type="evidence" value="ECO:0007669"/>
    <property type="project" value="UniProtKB-KW"/>
</dbReference>
<feature type="domain" description="Methyltransferase type 12" evidence="2">
    <location>
        <begin position="42"/>
        <end position="138"/>
    </location>
</feature>
<reference evidence="3 4" key="1">
    <citation type="journal article" date="2016" name="Front. Microbiol.">
        <title>Comprehensive Phylogenetic Analysis of Bovine Non-aureus Staphylococci Species Based on Whole-Genome Sequencing.</title>
        <authorList>
            <person name="Naushad S."/>
            <person name="Barkema H.W."/>
            <person name="Luby C."/>
            <person name="Condas L.A."/>
            <person name="Nobrega D.B."/>
            <person name="Carson D.A."/>
            <person name="De Buck J."/>
        </authorList>
    </citation>
    <scope>NUCLEOTIDE SEQUENCE [LARGE SCALE GENOMIC DNA]</scope>
    <source>
        <strain evidence="3 4">SNUC 4554</strain>
    </source>
</reference>
<dbReference type="Proteomes" id="UP000286317">
    <property type="component" value="Unassembled WGS sequence"/>
</dbReference>
<name>A0A418IFH5_9STAP</name>
<keyword evidence="1" id="KW-0808">Transferase</keyword>
<evidence type="ECO:0000259" key="2">
    <source>
        <dbReference type="Pfam" id="PF08242"/>
    </source>
</evidence>
<evidence type="ECO:0000313" key="4">
    <source>
        <dbReference type="Proteomes" id="UP000286317"/>
    </source>
</evidence>
<protein>
    <submittedName>
        <fullName evidence="3">Class I SAM-dependent methyltransferase</fullName>
    </submittedName>
</protein>
<dbReference type="InterPro" id="IPR013217">
    <property type="entry name" value="Methyltransf_12"/>
</dbReference>
<dbReference type="OrthoDB" id="9791837at2"/>
<accession>A0A418IFH5</accession>
<sequence>MNKDRFDQIAQKYDGPERIHLAHIITQAITQQLKDTNYQTLLDYGGGTGLITLNIADYFEAVTLMDASPQMVDIFEHKLSASNQSSIKTLVGDVLLDETILNHKNYDVIVLSLVLLHSGNYQLLLQKLFNHLNSGGMIILVDFDKNENIYHPKVYNGFKHTDIMNVFNELGLISPQINTFYSGEKIFMKQDASLFIATGVKP</sequence>
<dbReference type="InterPro" id="IPR029063">
    <property type="entry name" value="SAM-dependent_MTases_sf"/>
</dbReference>
<evidence type="ECO:0000313" key="3">
    <source>
        <dbReference type="EMBL" id="RIN00882.1"/>
    </source>
</evidence>
<keyword evidence="4" id="KW-1185">Reference proteome</keyword>
<proteinExistence type="predicted"/>
<dbReference type="Gene3D" id="3.40.50.150">
    <property type="entry name" value="Vaccinia Virus protein VP39"/>
    <property type="match status" value="1"/>
</dbReference>
<keyword evidence="3" id="KW-0489">Methyltransferase</keyword>
<dbReference type="GeneID" id="79050949"/>
<dbReference type="EMBL" id="QXUF01000045">
    <property type="protein sequence ID" value="RIN00882.1"/>
    <property type="molecule type" value="Genomic_DNA"/>
</dbReference>
<organism evidence="3 4">
    <name type="scientific">Staphylococcus shinii</name>
    <dbReference type="NCBI Taxonomy" id="2912228"/>
    <lineage>
        <taxon>Bacteria</taxon>
        <taxon>Bacillati</taxon>
        <taxon>Bacillota</taxon>
        <taxon>Bacilli</taxon>
        <taxon>Bacillales</taxon>
        <taxon>Staphylococcaceae</taxon>
        <taxon>Staphylococcus</taxon>
    </lineage>
</organism>
<dbReference type="Pfam" id="PF08242">
    <property type="entry name" value="Methyltransf_12"/>
    <property type="match status" value="1"/>
</dbReference>
<comment type="caution">
    <text evidence="3">The sequence shown here is derived from an EMBL/GenBank/DDBJ whole genome shotgun (WGS) entry which is preliminary data.</text>
</comment>
<dbReference type="SUPFAM" id="SSF53335">
    <property type="entry name" value="S-adenosyl-L-methionine-dependent methyltransferases"/>
    <property type="match status" value="1"/>
</dbReference>
<dbReference type="GO" id="GO:0032259">
    <property type="term" value="P:methylation"/>
    <property type="evidence" value="ECO:0007669"/>
    <property type="project" value="UniProtKB-KW"/>
</dbReference>
<dbReference type="AlphaFoldDB" id="A0A418IFH5"/>